<evidence type="ECO:0000313" key="10">
    <source>
        <dbReference type="EMBL" id="KTR42621.1"/>
    </source>
</evidence>
<dbReference type="OrthoDB" id="369870at2"/>
<feature type="transmembrane region" description="Helical" evidence="8">
    <location>
        <begin position="195"/>
        <end position="216"/>
    </location>
</feature>
<evidence type="ECO:0000313" key="13">
    <source>
        <dbReference type="Proteomes" id="UP000078335"/>
    </source>
</evidence>
<dbReference type="EMBL" id="LDRC01000031">
    <property type="protein sequence ID" value="KTR52389.1"/>
    <property type="molecule type" value="Genomic_DNA"/>
</dbReference>
<evidence type="ECO:0000256" key="3">
    <source>
        <dbReference type="ARBA" id="ARBA00022448"/>
    </source>
</evidence>
<protein>
    <submittedName>
        <fullName evidence="11">Protein rarD</fullName>
    </submittedName>
</protein>
<feature type="transmembrane region" description="Helical" evidence="8">
    <location>
        <begin position="47"/>
        <end position="69"/>
    </location>
</feature>
<dbReference type="PANTHER" id="PTHR22911:SF137">
    <property type="entry name" value="SOLUTE CARRIER FAMILY 35 MEMBER G2-RELATED"/>
    <property type="match status" value="1"/>
</dbReference>
<evidence type="ECO:0000313" key="11">
    <source>
        <dbReference type="EMBL" id="KTR52389.1"/>
    </source>
</evidence>
<dbReference type="NCBIfam" id="TIGR00688">
    <property type="entry name" value="rarD"/>
    <property type="match status" value="1"/>
</dbReference>
<comment type="subcellular location">
    <subcellularLocation>
        <location evidence="1">Cell membrane</location>
        <topology evidence="1">Multi-pass membrane protein</topology>
    </subcellularLocation>
</comment>
<keyword evidence="7 8" id="KW-0472">Membrane</keyword>
<dbReference type="EMBL" id="LDRB01000007">
    <property type="protein sequence ID" value="KTR42621.1"/>
    <property type="molecule type" value="Genomic_DNA"/>
</dbReference>
<proteinExistence type="inferred from homology"/>
<feature type="transmembrane region" description="Helical" evidence="8">
    <location>
        <begin position="81"/>
        <end position="100"/>
    </location>
</feature>
<evidence type="ECO:0000259" key="9">
    <source>
        <dbReference type="Pfam" id="PF00892"/>
    </source>
</evidence>
<evidence type="ECO:0000256" key="2">
    <source>
        <dbReference type="ARBA" id="ARBA00007362"/>
    </source>
</evidence>
<evidence type="ECO:0000256" key="1">
    <source>
        <dbReference type="ARBA" id="ARBA00004651"/>
    </source>
</evidence>
<feature type="transmembrane region" description="Helical" evidence="8">
    <location>
        <begin position="255"/>
        <end position="275"/>
    </location>
</feature>
<dbReference type="PATRIC" id="fig|465820.3.peg.2738"/>
<dbReference type="Pfam" id="PF00892">
    <property type="entry name" value="EamA"/>
    <property type="match status" value="2"/>
</dbReference>
<dbReference type="Proteomes" id="UP000078335">
    <property type="component" value="Unassembled WGS sequence"/>
</dbReference>
<keyword evidence="5 8" id="KW-0812">Transmembrane</keyword>
<keyword evidence="3" id="KW-0813">Transport</keyword>
<name>A0A147DRN2_9MICO</name>
<dbReference type="SUPFAM" id="SSF103481">
    <property type="entry name" value="Multidrug resistance efflux transporter EmrE"/>
    <property type="match status" value="2"/>
</dbReference>
<sequence length="320" mass="33514">MSEPTAARPARSEASVGVVQAIVAYGLWGLMPLLFAAMAPAGAFEIVAWRIVFGLVFCAVAIAVTRSWLRTRSLLAQRRVMLVMGLAAVLILVNWTVYVAATTTGHTVEAALGYFINPLVTIALGVVVLRERLRAAQWAAVGISVVAVVVIAVGYGQVPWISLALAFSFGLYGLVKKRVGGTVDALSGLTIETVWLLPIAVGTLVVLGVTGLGGGVTFTSEGWPHALVTVLTGPATAVPLLLFASSARRVSLSTLGLTQYLAPVMQLLVGVVVQHEAMPPARWIGFGIVWAALVVLTVDSFVAARAARRRTLAPTAAEPA</sequence>
<feature type="domain" description="EamA" evidence="9">
    <location>
        <begin position="17"/>
        <end position="152"/>
    </location>
</feature>
<evidence type="ECO:0000256" key="5">
    <source>
        <dbReference type="ARBA" id="ARBA00022692"/>
    </source>
</evidence>
<dbReference type="AlphaFoldDB" id="A0A147DRN2"/>
<feature type="transmembrane region" description="Helical" evidence="8">
    <location>
        <begin position="136"/>
        <end position="153"/>
    </location>
</feature>
<dbReference type="PANTHER" id="PTHR22911">
    <property type="entry name" value="ACYL-MALONYL CONDENSING ENZYME-RELATED"/>
    <property type="match status" value="1"/>
</dbReference>
<feature type="domain" description="EamA" evidence="9">
    <location>
        <begin position="163"/>
        <end position="297"/>
    </location>
</feature>
<evidence type="ECO:0000256" key="8">
    <source>
        <dbReference type="SAM" id="Phobius"/>
    </source>
</evidence>
<feature type="transmembrane region" description="Helical" evidence="8">
    <location>
        <begin position="281"/>
        <end position="302"/>
    </location>
</feature>
<dbReference type="InterPro" id="IPR004626">
    <property type="entry name" value="RarD"/>
</dbReference>
<evidence type="ECO:0000256" key="7">
    <source>
        <dbReference type="ARBA" id="ARBA00023136"/>
    </source>
</evidence>
<dbReference type="Proteomes" id="UP000072763">
    <property type="component" value="Unassembled WGS sequence"/>
</dbReference>
<keyword evidence="13" id="KW-1185">Reference proteome</keyword>
<dbReference type="RefSeq" id="WP_058727576.1">
    <property type="nucleotide sequence ID" value="NZ_LDRB01000007.1"/>
</dbReference>
<dbReference type="InterPro" id="IPR037185">
    <property type="entry name" value="EmrE-like"/>
</dbReference>
<keyword evidence="6 8" id="KW-1133">Transmembrane helix</keyword>
<feature type="transmembrane region" description="Helical" evidence="8">
    <location>
        <begin position="112"/>
        <end position="129"/>
    </location>
</feature>
<accession>A0A147DRN2</accession>
<reference evidence="12 13" key="1">
    <citation type="journal article" date="2016" name="Front. Microbiol.">
        <title>Genomic Resource of Rice Seed Associated Bacteria.</title>
        <authorList>
            <person name="Midha S."/>
            <person name="Bansal K."/>
            <person name="Sharma S."/>
            <person name="Kumar N."/>
            <person name="Patil P.P."/>
            <person name="Chaudhry V."/>
            <person name="Patil P.B."/>
        </authorList>
    </citation>
    <scope>NUCLEOTIDE SEQUENCE [LARGE SCALE GENOMIC DNA]</scope>
    <source>
        <strain evidence="10 13">NS263</strain>
        <strain evidence="11 12">NS359</strain>
    </source>
</reference>
<feature type="transmembrane region" description="Helical" evidence="8">
    <location>
        <begin position="21"/>
        <end position="41"/>
    </location>
</feature>
<evidence type="ECO:0000256" key="6">
    <source>
        <dbReference type="ARBA" id="ARBA00022989"/>
    </source>
</evidence>
<keyword evidence="4" id="KW-1003">Cell membrane</keyword>
<feature type="transmembrane region" description="Helical" evidence="8">
    <location>
        <begin position="222"/>
        <end position="243"/>
    </location>
</feature>
<organism evidence="11 12">
    <name type="scientific">Curtobacterium oceanosedimentum</name>
    <dbReference type="NCBI Taxonomy" id="465820"/>
    <lineage>
        <taxon>Bacteria</taxon>
        <taxon>Bacillati</taxon>
        <taxon>Actinomycetota</taxon>
        <taxon>Actinomycetes</taxon>
        <taxon>Micrococcales</taxon>
        <taxon>Microbacteriaceae</taxon>
        <taxon>Curtobacterium</taxon>
    </lineage>
</organism>
<gene>
    <name evidence="10" type="ORF">NS263_01685</name>
    <name evidence="11" type="ORF">NS359_06495</name>
</gene>
<dbReference type="STRING" id="465820.NS263_01685"/>
<feature type="transmembrane region" description="Helical" evidence="8">
    <location>
        <begin position="159"/>
        <end position="175"/>
    </location>
</feature>
<comment type="similarity">
    <text evidence="2">Belongs to the EamA transporter family.</text>
</comment>
<comment type="caution">
    <text evidence="11">The sequence shown here is derived from an EMBL/GenBank/DDBJ whole genome shotgun (WGS) entry which is preliminary data.</text>
</comment>
<dbReference type="GO" id="GO:0005886">
    <property type="term" value="C:plasma membrane"/>
    <property type="evidence" value="ECO:0007669"/>
    <property type="project" value="UniProtKB-SubCell"/>
</dbReference>
<dbReference type="InterPro" id="IPR000620">
    <property type="entry name" value="EamA_dom"/>
</dbReference>
<evidence type="ECO:0000313" key="12">
    <source>
        <dbReference type="Proteomes" id="UP000072763"/>
    </source>
</evidence>
<evidence type="ECO:0000256" key="4">
    <source>
        <dbReference type="ARBA" id="ARBA00022475"/>
    </source>
</evidence>